<keyword evidence="4" id="KW-1185">Reference proteome</keyword>
<sequence>MKKLKVIAVVSALSVGLAGCGEDTAPPPNPEMGSASPVESPASTNPAGEVTEFDAITDMDLTGDTLGVRTAAGLFVGTLDDILAGEVNPITLDDSCTEVSAHDGVFTVACGTTVHMIDENGAEETLELEEPANAAVRISNGDVVTASGTEGQAWVYRGGALDADFKVQDSTDQLIAVTHDDDEADDVVRIGREMTTIQDIDLENDRGGGTLRVGLGVAQMAPGEDGLVVVADNMADQLAIYTAGEVIRLHQTAPVDPAPWGVAWDPAKDLAWITSLEKNTAAGYDISNGVPLEQARLDTVADAQNMVVLADGTLVIASASGDGLQVVSPDSINGNDA</sequence>
<dbReference type="AlphaFoldDB" id="A0A376CPP1"/>
<name>A0A376CPP1_9CORY</name>
<dbReference type="SUPFAM" id="SSF63829">
    <property type="entry name" value="Calcium-dependent phosphotriesterase"/>
    <property type="match status" value="1"/>
</dbReference>
<evidence type="ECO:0000313" key="4">
    <source>
        <dbReference type="Proteomes" id="UP000254467"/>
    </source>
</evidence>
<protein>
    <submittedName>
        <fullName evidence="3">Prolipoprotein LppL</fullName>
    </submittedName>
</protein>
<dbReference type="InterPro" id="IPR015943">
    <property type="entry name" value="WD40/YVTN_repeat-like_dom_sf"/>
</dbReference>
<dbReference type="EMBL" id="UFXQ01000001">
    <property type="protein sequence ID" value="STC70461.1"/>
    <property type="molecule type" value="Genomic_DNA"/>
</dbReference>
<dbReference type="Proteomes" id="UP000254467">
    <property type="component" value="Unassembled WGS sequence"/>
</dbReference>
<dbReference type="OrthoDB" id="4422274at2"/>
<dbReference type="RefSeq" id="WP_018581968.1">
    <property type="nucleotide sequence ID" value="NZ_LDYD01000008.1"/>
</dbReference>
<dbReference type="PROSITE" id="PS51257">
    <property type="entry name" value="PROKAR_LIPOPROTEIN"/>
    <property type="match status" value="1"/>
</dbReference>
<dbReference type="Gene3D" id="2.130.10.10">
    <property type="entry name" value="YVTN repeat-like/Quinoprotein amine dehydrogenase"/>
    <property type="match status" value="1"/>
</dbReference>
<feature type="signal peptide" evidence="2">
    <location>
        <begin position="1"/>
        <end position="20"/>
    </location>
</feature>
<dbReference type="STRING" id="35756.GCA_001044155_02570"/>
<gene>
    <name evidence="3" type="primary">lppL2</name>
    <name evidence="3" type="ORF">NCTC11862_02279</name>
</gene>
<keyword evidence="3" id="KW-0449">Lipoprotein</keyword>
<evidence type="ECO:0000256" key="1">
    <source>
        <dbReference type="SAM" id="MobiDB-lite"/>
    </source>
</evidence>
<evidence type="ECO:0000256" key="2">
    <source>
        <dbReference type="SAM" id="SignalP"/>
    </source>
</evidence>
<reference evidence="3 4" key="1">
    <citation type="submission" date="2018-06" db="EMBL/GenBank/DDBJ databases">
        <authorList>
            <consortium name="Pathogen Informatics"/>
            <person name="Doyle S."/>
        </authorList>
    </citation>
    <scope>NUCLEOTIDE SEQUENCE [LARGE SCALE GENOMIC DNA]</scope>
    <source>
        <strain evidence="3 4">NCTC11862</strain>
    </source>
</reference>
<organism evidence="3 4">
    <name type="scientific">Corynebacterium pilosum</name>
    <dbReference type="NCBI Taxonomy" id="35756"/>
    <lineage>
        <taxon>Bacteria</taxon>
        <taxon>Bacillati</taxon>
        <taxon>Actinomycetota</taxon>
        <taxon>Actinomycetes</taxon>
        <taxon>Mycobacteriales</taxon>
        <taxon>Corynebacteriaceae</taxon>
        <taxon>Corynebacterium</taxon>
    </lineage>
</organism>
<evidence type="ECO:0000313" key="3">
    <source>
        <dbReference type="EMBL" id="STC70461.1"/>
    </source>
</evidence>
<feature type="chain" id="PRO_5038444131" evidence="2">
    <location>
        <begin position="21"/>
        <end position="337"/>
    </location>
</feature>
<proteinExistence type="predicted"/>
<keyword evidence="2" id="KW-0732">Signal</keyword>
<feature type="region of interest" description="Disordered" evidence="1">
    <location>
        <begin position="19"/>
        <end position="48"/>
    </location>
</feature>
<accession>A0A376CPP1</accession>